<reference evidence="4" key="1">
    <citation type="submission" date="2016-08" db="EMBL/GenBank/DDBJ databases">
        <title>Complete genome sequence of the organohalide-respiring Epsilonproteobacterium Sulfurospirillum halorespirans.</title>
        <authorList>
            <person name="Goris T."/>
            <person name="Zimmermann J."/>
            <person name="Schenz B."/>
            <person name="Lemos M."/>
            <person name="Hackermueller J."/>
            <person name="Diekert G."/>
        </authorList>
    </citation>
    <scope>NUCLEOTIDE SEQUENCE [LARGE SCALE GENOMIC DNA]</scope>
    <source>
        <strain>DSM 13726</strain>
        <strain evidence="4">PCE-M2</strain>
    </source>
</reference>
<feature type="transmembrane region" description="Helical" evidence="1">
    <location>
        <begin position="7"/>
        <end position="29"/>
    </location>
</feature>
<gene>
    <name evidence="3" type="ORF">SHALO_0146</name>
</gene>
<name>A0A1D7TG08_9BACT</name>
<dbReference type="KEGG" id="shal:SHALO_0146"/>
<dbReference type="PATRIC" id="fig|1193502.14.peg.149"/>
<accession>A0A1D7TG08</accession>
<keyword evidence="1" id="KW-0472">Membrane</keyword>
<feature type="domain" description="Mce/MlaD" evidence="2">
    <location>
        <begin position="46"/>
        <end position="116"/>
    </location>
</feature>
<organism evidence="3 4">
    <name type="scientific">Sulfurospirillum halorespirans DSM 13726</name>
    <dbReference type="NCBI Taxonomy" id="1193502"/>
    <lineage>
        <taxon>Bacteria</taxon>
        <taxon>Pseudomonadati</taxon>
        <taxon>Campylobacterota</taxon>
        <taxon>Epsilonproteobacteria</taxon>
        <taxon>Campylobacterales</taxon>
        <taxon>Sulfurospirillaceae</taxon>
        <taxon>Sulfurospirillum</taxon>
    </lineage>
</organism>
<dbReference type="Proteomes" id="UP000094609">
    <property type="component" value="Chromosome"/>
</dbReference>
<evidence type="ECO:0000313" key="4">
    <source>
        <dbReference type="Proteomes" id="UP000094609"/>
    </source>
</evidence>
<proteinExistence type="predicted"/>
<protein>
    <submittedName>
        <fullName evidence="3">Phospholipid ABC transporter, periplasmic substrate-binding protein MlaD</fullName>
    </submittedName>
</protein>
<dbReference type="AlphaFoldDB" id="A0A1D7TG08"/>
<keyword evidence="4" id="KW-1185">Reference proteome</keyword>
<dbReference type="PANTHER" id="PTHR36698">
    <property type="entry name" value="BLL5892 PROTEIN"/>
    <property type="match status" value="1"/>
</dbReference>
<sequence length="317" mass="34956">MENRLSYILVGAFIFVLLIGGVLAIFWLGNYSDEGAFKFYRVATKESVSGLNEKAPVKLRGVQIGEVRAITINPKNAEEVLVTIRVQDDAPIKEDTYAVIEAQGITGLSFIQLQGGTNEAKELKTSGKVEEYGIIYSKPSTFSRLDKTITSLSTKAEMIFERAERIMSEKNVKNLEIIIENSAKIAESTSKTMANIEAHNKEINQLLQEATAAVKGVKDMSHSFSTAVDTTGVTMMRDVSKASQSITNVMGGLNQKLEKGSFDVDILLKENLMPLHQTLQELHVLLNETQGLVSNLKDSPSDLLFKEETIKPAPNER</sequence>
<dbReference type="PANTHER" id="PTHR36698:SF2">
    <property type="entry name" value="MCE_MLAD DOMAIN-CONTAINING PROTEIN"/>
    <property type="match status" value="1"/>
</dbReference>
<keyword evidence="1" id="KW-1133">Transmembrane helix</keyword>
<dbReference type="InterPro" id="IPR003399">
    <property type="entry name" value="Mce/MlaD"/>
</dbReference>
<dbReference type="EMBL" id="CP017111">
    <property type="protein sequence ID" value="AOO63943.1"/>
    <property type="molecule type" value="Genomic_DNA"/>
</dbReference>
<dbReference type="Pfam" id="PF02470">
    <property type="entry name" value="MlaD"/>
    <property type="match status" value="1"/>
</dbReference>
<dbReference type="STRING" id="1193502.SHALO_0146"/>
<evidence type="ECO:0000313" key="3">
    <source>
        <dbReference type="EMBL" id="AOO63943.1"/>
    </source>
</evidence>
<dbReference type="RefSeq" id="WP_069476940.1">
    <property type="nucleotide sequence ID" value="NZ_CP017111.1"/>
</dbReference>
<evidence type="ECO:0000259" key="2">
    <source>
        <dbReference type="Pfam" id="PF02470"/>
    </source>
</evidence>
<evidence type="ECO:0000256" key="1">
    <source>
        <dbReference type="SAM" id="Phobius"/>
    </source>
</evidence>
<keyword evidence="1" id="KW-0812">Transmembrane</keyword>